<gene>
    <name evidence="18" type="ORF">HS088_TW04G00197</name>
</gene>
<dbReference type="Gene3D" id="3.30.200.20">
    <property type="entry name" value="Phosphorylase Kinase, domain 1"/>
    <property type="match status" value="1"/>
</dbReference>
<evidence type="ECO:0000256" key="5">
    <source>
        <dbReference type="ARBA" id="ARBA00022679"/>
    </source>
</evidence>
<evidence type="ECO:0000256" key="12">
    <source>
        <dbReference type="ARBA" id="ARBA00047899"/>
    </source>
</evidence>
<dbReference type="Gene3D" id="1.10.510.10">
    <property type="entry name" value="Transferase(Phosphotransferase) domain 1"/>
    <property type="match status" value="1"/>
</dbReference>
<feature type="domain" description="Protein kinase" evidence="17">
    <location>
        <begin position="396"/>
        <end position="678"/>
    </location>
</feature>
<dbReference type="GO" id="GO:0004674">
    <property type="term" value="F:protein serine/threonine kinase activity"/>
    <property type="evidence" value="ECO:0007669"/>
    <property type="project" value="UniProtKB-KW"/>
</dbReference>
<keyword evidence="7 14" id="KW-0547">Nucleotide-binding</keyword>
<evidence type="ECO:0000256" key="10">
    <source>
        <dbReference type="ARBA" id="ARBA00022989"/>
    </source>
</evidence>
<feature type="region of interest" description="Disordered" evidence="15">
    <location>
        <begin position="1"/>
        <end position="269"/>
    </location>
</feature>
<dbReference type="EMBL" id="JAAARO010000004">
    <property type="protein sequence ID" value="KAF5748245.1"/>
    <property type="molecule type" value="Genomic_DNA"/>
</dbReference>
<feature type="region of interest" description="Disordered" evidence="15">
    <location>
        <begin position="733"/>
        <end position="753"/>
    </location>
</feature>
<dbReference type="GO" id="GO:0005886">
    <property type="term" value="C:plasma membrane"/>
    <property type="evidence" value="ECO:0007669"/>
    <property type="project" value="UniProtKB-SubCell"/>
</dbReference>
<dbReference type="PROSITE" id="PS00107">
    <property type="entry name" value="PROTEIN_KINASE_ATP"/>
    <property type="match status" value="1"/>
</dbReference>
<dbReference type="EC" id="2.7.11.1" evidence="2"/>
<dbReference type="PRINTS" id="PR01217">
    <property type="entry name" value="PRICHEXTENSN"/>
</dbReference>
<evidence type="ECO:0000256" key="14">
    <source>
        <dbReference type="PROSITE-ProRule" id="PRU10141"/>
    </source>
</evidence>
<dbReference type="AlphaFoldDB" id="A0A7J7DPH4"/>
<dbReference type="InterPro" id="IPR017441">
    <property type="entry name" value="Protein_kinase_ATP_BS"/>
</dbReference>
<dbReference type="SMART" id="SM00220">
    <property type="entry name" value="S_TKc"/>
    <property type="match status" value="1"/>
</dbReference>
<reference evidence="18 19" key="1">
    <citation type="journal article" date="2020" name="Nat. Commun.">
        <title>Genome of Tripterygium wilfordii and identification of cytochrome P450 involved in triptolide biosynthesis.</title>
        <authorList>
            <person name="Tu L."/>
            <person name="Su P."/>
            <person name="Zhang Z."/>
            <person name="Gao L."/>
            <person name="Wang J."/>
            <person name="Hu T."/>
            <person name="Zhou J."/>
            <person name="Zhang Y."/>
            <person name="Zhao Y."/>
            <person name="Liu Y."/>
            <person name="Song Y."/>
            <person name="Tong Y."/>
            <person name="Lu Y."/>
            <person name="Yang J."/>
            <person name="Xu C."/>
            <person name="Jia M."/>
            <person name="Peters R.J."/>
            <person name="Huang L."/>
            <person name="Gao W."/>
        </authorList>
    </citation>
    <scope>NUCLEOTIDE SEQUENCE [LARGE SCALE GENOMIC DNA]</scope>
    <source>
        <strain evidence="19">cv. XIE 37</strain>
        <tissue evidence="18">Leaf</tissue>
    </source>
</reference>
<dbReference type="GO" id="GO:0005524">
    <property type="term" value="F:ATP binding"/>
    <property type="evidence" value="ECO:0007669"/>
    <property type="project" value="UniProtKB-UniRule"/>
</dbReference>
<feature type="compositionally biased region" description="Low complexity" evidence="15">
    <location>
        <begin position="1"/>
        <end position="14"/>
    </location>
</feature>
<evidence type="ECO:0000256" key="16">
    <source>
        <dbReference type="SAM" id="Phobius"/>
    </source>
</evidence>
<evidence type="ECO:0000256" key="9">
    <source>
        <dbReference type="ARBA" id="ARBA00022840"/>
    </source>
</evidence>
<comment type="caution">
    <text evidence="18">The sequence shown here is derived from an EMBL/GenBank/DDBJ whole genome shotgun (WGS) entry which is preliminary data.</text>
</comment>
<feature type="binding site" evidence="14">
    <location>
        <position position="424"/>
    </location>
    <ligand>
        <name>ATP</name>
        <dbReference type="ChEBI" id="CHEBI:30616"/>
    </ligand>
</feature>
<comment type="catalytic activity">
    <reaction evidence="13">
        <text>L-seryl-[protein] + ATP = O-phospho-L-seryl-[protein] + ADP + H(+)</text>
        <dbReference type="Rhea" id="RHEA:17989"/>
        <dbReference type="Rhea" id="RHEA-COMP:9863"/>
        <dbReference type="Rhea" id="RHEA-COMP:11604"/>
        <dbReference type="ChEBI" id="CHEBI:15378"/>
        <dbReference type="ChEBI" id="CHEBI:29999"/>
        <dbReference type="ChEBI" id="CHEBI:30616"/>
        <dbReference type="ChEBI" id="CHEBI:83421"/>
        <dbReference type="ChEBI" id="CHEBI:456216"/>
        <dbReference type="EC" id="2.7.11.1"/>
    </reaction>
</comment>
<evidence type="ECO:0000256" key="8">
    <source>
        <dbReference type="ARBA" id="ARBA00022777"/>
    </source>
</evidence>
<dbReference type="Pfam" id="PF00069">
    <property type="entry name" value="Pkinase"/>
    <property type="match status" value="1"/>
</dbReference>
<dbReference type="PROSITE" id="PS00108">
    <property type="entry name" value="PROTEIN_KINASE_ST"/>
    <property type="match status" value="1"/>
</dbReference>
<dbReference type="FunFam" id="1.10.510.10:FF:000173">
    <property type="entry name" value="proline-rich receptor-like protein kinase PERK8"/>
    <property type="match status" value="1"/>
</dbReference>
<evidence type="ECO:0000259" key="17">
    <source>
        <dbReference type="PROSITE" id="PS50011"/>
    </source>
</evidence>
<feature type="compositionally biased region" description="Polar residues" evidence="15">
    <location>
        <begin position="733"/>
        <end position="742"/>
    </location>
</feature>
<evidence type="ECO:0000313" key="19">
    <source>
        <dbReference type="Proteomes" id="UP000593562"/>
    </source>
</evidence>
<dbReference type="InterPro" id="IPR047117">
    <property type="entry name" value="PERK1-13-like"/>
</dbReference>
<feature type="transmembrane region" description="Helical" evidence="16">
    <location>
        <begin position="278"/>
        <end position="301"/>
    </location>
</feature>
<keyword evidence="8 18" id="KW-0418">Kinase</keyword>
<dbReference type="FunCoup" id="A0A7J7DPH4">
    <property type="interactions" value="2"/>
</dbReference>
<evidence type="ECO:0000256" key="6">
    <source>
        <dbReference type="ARBA" id="ARBA00022692"/>
    </source>
</evidence>
<keyword evidence="4" id="KW-0723">Serine/threonine-protein kinase</keyword>
<comment type="catalytic activity">
    <reaction evidence="12">
        <text>L-threonyl-[protein] + ATP = O-phospho-L-threonyl-[protein] + ADP + H(+)</text>
        <dbReference type="Rhea" id="RHEA:46608"/>
        <dbReference type="Rhea" id="RHEA-COMP:11060"/>
        <dbReference type="Rhea" id="RHEA-COMP:11605"/>
        <dbReference type="ChEBI" id="CHEBI:15378"/>
        <dbReference type="ChEBI" id="CHEBI:30013"/>
        <dbReference type="ChEBI" id="CHEBI:30616"/>
        <dbReference type="ChEBI" id="CHEBI:61977"/>
        <dbReference type="ChEBI" id="CHEBI:456216"/>
        <dbReference type="EC" id="2.7.11.1"/>
    </reaction>
</comment>
<evidence type="ECO:0000256" key="13">
    <source>
        <dbReference type="ARBA" id="ARBA00048679"/>
    </source>
</evidence>
<name>A0A7J7DPH4_TRIWF</name>
<proteinExistence type="predicted"/>
<evidence type="ECO:0000256" key="2">
    <source>
        <dbReference type="ARBA" id="ARBA00012513"/>
    </source>
</evidence>
<evidence type="ECO:0000256" key="1">
    <source>
        <dbReference type="ARBA" id="ARBA00004162"/>
    </source>
</evidence>
<organism evidence="18 19">
    <name type="scientific">Tripterygium wilfordii</name>
    <name type="common">Thunder God vine</name>
    <dbReference type="NCBI Taxonomy" id="458696"/>
    <lineage>
        <taxon>Eukaryota</taxon>
        <taxon>Viridiplantae</taxon>
        <taxon>Streptophyta</taxon>
        <taxon>Embryophyta</taxon>
        <taxon>Tracheophyta</taxon>
        <taxon>Spermatophyta</taxon>
        <taxon>Magnoliopsida</taxon>
        <taxon>eudicotyledons</taxon>
        <taxon>Gunneridae</taxon>
        <taxon>Pentapetalae</taxon>
        <taxon>rosids</taxon>
        <taxon>fabids</taxon>
        <taxon>Celastrales</taxon>
        <taxon>Celastraceae</taxon>
        <taxon>Tripterygium</taxon>
    </lineage>
</organism>
<accession>A0A7J7DPH4</accession>
<evidence type="ECO:0000256" key="7">
    <source>
        <dbReference type="ARBA" id="ARBA00022741"/>
    </source>
</evidence>
<dbReference type="SUPFAM" id="SSF56112">
    <property type="entry name" value="Protein kinase-like (PK-like)"/>
    <property type="match status" value="1"/>
</dbReference>
<dbReference type="InterPro" id="IPR011009">
    <property type="entry name" value="Kinase-like_dom_sf"/>
</dbReference>
<dbReference type="FunFam" id="3.30.200.20:FF:000212">
    <property type="entry name" value="Proline-rich receptor-like protein kinase PERK8"/>
    <property type="match status" value="1"/>
</dbReference>
<keyword evidence="5" id="KW-0808">Transferase</keyword>
<keyword evidence="11 16" id="KW-0472">Membrane</keyword>
<dbReference type="InterPro" id="IPR000719">
    <property type="entry name" value="Prot_kinase_dom"/>
</dbReference>
<dbReference type="PANTHER" id="PTHR47982">
    <property type="entry name" value="PROLINE-RICH RECEPTOR-LIKE PROTEIN KINASE PERK4"/>
    <property type="match status" value="1"/>
</dbReference>
<comment type="subcellular location">
    <subcellularLocation>
        <location evidence="1">Cell membrane</location>
        <topology evidence="1">Single-pass membrane protein</topology>
    </subcellularLocation>
</comment>
<dbReference type="InterPro" id="IPR008271">
    <property type="entry name" value="Ser/Thr_kinase_AS"/>
</dbReference>
<dbReference type="PANTHER" id="PTHR47982:SF22">
    <property type="entry name" value="PROLINE-RICH RECEPTOR-LIKE PROTEIN KINASE PERK14"/>
    <property type="match status" value="1"/>
</dbReference>
<evidence type="ECO:0000256" key="4">
    <source>
        <dbReference type="ARBA" id="ARBA00022527"/>
    </source>
</evidence>
<dbReference type="Proteomes" id="UP000593562">
    <property type="component" value="Unassembled WGS sequence"/>
</dbReference>
<keyword evidence="3" id="KW-1003">Cell membrane</keyword>
<keyword evidence="6 16" id="KW-0812">Transmembrane</keyword>
<dbReference type="PROSITE" id="PS50011">
    <property type="entry name" value="PROTEIN_KINASE_DOM"/>
    <property type="match status" value="1"/>
</dbReference>
<feature type="compositionally biased region" description="Pro residues" evidence="15">
    <location>
        <begin position="28"/>
        <end position="261"/>
    </location>
</feature>
<dbReference type="OrthoDB" id="4062651at2759"/>
<evidence type="ECO:0000256" key="15">
    <source>
        <dbReference type="SAM" id="MobiDB-lite"/>
    </source>
</evidence>
<keyword evidence="10 16" id="KW-1133">Transmembrane helix</keyword>
<keyword evidence="9 14" id="KW-0067">ATP-binding</keyword>
<protein>
    <recommendedName>
        <fullName evidence="2">non-specific serine/threonine protein kinase</fullName>
        <ecNumber evidence="2">2.7.11.1</ecNumber>
    </recommendedName>
</protein>
<evidence type="ECO:0000256" key="3">
    <source>
        <dbReference type="ARBA" id="ARBA00022475"/>
    </source>
</evidence>
<evidence type="ECO:0000313" key="18">
    <source>
        <dbReference type="EMBL" id="KAF5748245.1"/>
    </source>
</evidence>
<dbReference type="InParanoid" id="A0A7J7DPH4"/>
<evidence type="ECO:0000256" key="11">
    <source>
        <dbReference type="ARBA" id="ARBA00023136"/>
    </source>
</evidence>
<dbReference type="CDD" id="cd14066">
    <property type="entry name" value="STKc_IRAK"/>
    <property type="match status" value="1"/>
</dbReference>
<sequence>MSMPVTPEDSSATTPSPPPLSVEAEAPSPSPPPSTLGPSASPPIPVVLSPPPTNLASPPPPIPVTPPPPVSSHPAPPNPVLSPPPPIPVTPPPPVSSQPAPPNPVLSPPPPVTSPPPPSPVFSPPPTRSPILSPPPVSLPAPPPPATLTPPPPVSPPSHLQPPPIPPVLSPQPVSLPAPPPPAILTPPPPVSSPSPLQPLPTPPETSPPPAVTPPPPLLSPQPPTTSPPNLTSPPPPATSPPPLVSPPPQTLPSTPKPPTSRPIMNGSPHVMSGHSHISTALVIGCAFAAVVLLLLCWKICICWRSKRRRNHGSSKHERRFPDLAPKDKPYGGLSNGMHVITVLPTPSAPPLPSNIENSGCVTYKNGLLHQARDPTLGSSCAAFTYDELVVATNGFSESNLLGEGGFGYVHRGVIPSGKFVAIKQLKDDSHQGEREFRAEVEIISRVHHKHLVSLVGYCIAGPQRLLVYEFVPNNNLEFHLHGNMCPVMEWATRLKIVIGAAKGLAYLHEDCNPTIIHRDVKAANILLDHNFEAKVSDFGLAKTFSTTNTIITHISTRVVGTFGYLAPEYALSGRLTVKSDVYSFGVMLIELITGRPPISATESEMNQGLVSWARPLLAQALEDGNFDALVDPRLGYNYNTNELASMVVCAAACVQQSSLLRPKMSQVVRTLEGEIPLNDLSGPNTLMQKTSFTSWGSDTGLQYKNIKELNKELERQEHGFTMYSGTTSEYGLNPSISSTDTQQHHVRTAEQA</sequence>
<keyword evidence="18" id="KW-0675">Receptor</keyword>
<keyword evidence="19" id="KW-1185">Reference proteome</keyword>